<dbReference type="STRING" id="1423720.FC67_GL001526"/>
<dbReference type="SUPFAM" id="SSF52540">
    <property type="entry name" value="P-loop containing nucleoside triphosphate hydrolases"/>
    <property type="match status" value="1"/>
</dbReference>
<evidence type="ECO:0000313" key="7">
    <source>
        <dbReference type="Proteomes" id="UP000234653"/>
    </source>
</evidence>
<dbReference type="PANTHER" id="PTHR42781">
    <property type="entry name" value="SPERMIDINE/PUTRESCINE IMPORT ATP-BINDING PROTEIN POTA"/>
    <property type="match status" value="1"/>
</dbReference>
<sequence length="309" mass="35031">MITYKGVGMKYGQNTILNDINLTINDGELFVLVGPSGSGKTTLLRMLNQLTIPTSGDVYFSGKRIKDYDVQQLRLDTGYVLQDSSLFPNLSVEDNIAIQLEQKGVTRAKRRKRAAELLKSVDLDPVKYAKRMPDELSGGQQQRVAIIRALATEPSLVLMDESFSALDPVLRLKSQDLVLKLHKEFKTTIVFVTHDMQEALRMGQRIAALNQGKIQQIGTPHDIMQNPANDFVKNFFGSKTPHWWSMDFLVGSEMLTQVNDKDLPQINKFSDLVDKLKQVPELKFQYQDKNYVITTTQLLEYFQKEGGNQ</sequence>
<keyword evidence="7" id="KW-1185">Reference proteome</keyword>
<dbReference type="GO" id="GO:0016887">
    <property type="term" value="F:ATP hydrolysis activity"/>
    <property type="evidence" value="ECO:0007669"/>
    <property type="project" value="InterPro"/>
</dbReference>
<dbReference type="SMART" id="SM00382">
    <property type="entry name" value="AAA"/>
    <property type="match status" value="1"/>
</dbReference>
<keyword evidence="2" id="KW-0547">Nucleotide-binding</keyword>
<organism evidence="6 7">
    <name type="scientific">Companilactobacillus alimentarius DSM 20249</name>
    <dbReference type="NCBI Taxonomy" id="1423720"/>
    <lineage>
        <taxon>Bacteria</taxon>
        <taxon>Bacillati</taxon>
        <taxon>Bacillota</taxon>
        <taxon>Bacilli</taxon>
        <taxon>Lactobacillales</taxon>
        <taxon>Lactobacillaceae</taxon>
        <taxon>Companilactobacillus</taxon>
    </lineage>
</organism>
<reference evidence="6 7" key="1">
    <citation type="submission" date="2016-12" db="EMBL/GenBank/DDBJ databases">
        <title>The whole genome sequencing and assembly of Lactobacillus alimentarius DSM 20249T strain.</title>
        <authorList>
            <person name="Lee Y.-J."/>
            <person name="Yi H."/>
            <person name="Bahn Y.-S."/>
            <person name="Kim J.F."/>
            <person name="Lee D.-W."/>
        </authorList>
    </citation>
    <scope>NUCLEOTIDE SEQUENCE [LARGE SCALE GENOMIC DNA]</scope>
    <source>
        <strain evidence="6 7">DSM 20249</strain>
    </source>
</reference>
<dbReference type="KEGG" id="lali:LA20249_01255"/>
<evidence type="ECO:0000256" key="3">
    <source>
        <dbReference type="ARBA" id="ARBA00022840"/>
    </source>
</evidence>
<accession>A0A2K9HEV8</accession>
<gene>
    <name evidence="6" type="ORF">LA20249_01255</name>
</gene>
<name>A0A2K9HEV8_9LACO</name>
<dbReference type="InterPro" id="IPR027417">
    <property type="entry name" value="P-loop_NTPase"/>
</dbReference>
<dbReference type="RefSeq" id="WP_057739228.1">
    <property type="nucleotide sequence ID" value="NZ_AZDQ01000043.1"/>
</dbReference>
<dbReference type="InterPro" id="IPR003593">
    <property type="entry name" value="AAA+_ATPase"/>
</dbReference>
<dbReference type="Gene3D" id="3.40.50.300">
    <property type="entry name" value="P-loop containing nucleotide triphosphate hydrolases"/>
    <property type="match status" value="1"/>
</dbReference>
<dbReference type="GO" id="GO:0005524">
    <property type="term" value="F:ATP binding"/>
    <property type="evidence" value="ECO:0007669"/>
    <property type="project" value="UniProtKB-KW"/>
</dbReference>
<evidence type="ECO:0000313" key="6">
    <source>
        <dbReference type="EMBL" id="AUI70908.1"/>
    </source>
</evidence>
<dbReference type="InterPro" id="IPR003439">
    <property type="entry name" value="ABC_transporter-like_ATP-bd"/>
</dbReference>
<dbReference type="Pfam" id="PF00005">
    <property type="entry name" value="ABC_tran"/>
    <property type="match status" value="1"/>
</dbReference>
<dbReference type="InterPro" id="IPR017871">
    <property type="entry name" value="ABC_transporter-like_CS"/>
</dbReference>
<dbReference type="PROSITE" id="PS00211">
    <property type="entry name" value="ABC_TRANSPORTER_1"/>
    <property type="match status" value="1"/>
</dbReference>
<dbReference type="PANTHER" id="PTHR42781:SF4">
    <property type="entry name" value="SPERMIDINE_PUTRESCINE IMPORT ATP-BINDING PROTEIN POTA"/>
    <property type="match status" value="1"/>
</dbReference>
<evidence type="ECO:0000256" key="1">
    <source>
        <dbReference type="ARBA" id="ARBA00022448"/>
    </source>
</evidence>
<proteinExistence type="predicted"/>
<dbReference type="EMBL" id="CP018867">
    <property type="protein sequence ID" value="AUI70908.1"/>
    <property type="molecule type" value="Genomic_DNA"/>
</dbReference>
<dbReference type="PROSITE" id="PS50893">
    <property type="entry name" value="ABC_TRANSPORTER_2"/>
    <property type="match status" value="1"/>
</dbReference>
<dbReference type="InterPro" id="IPR050093">
    <property type="entry name" value="ABC_SmlMolc_Importer"/>
</dbReference>
<evidence type="ECO:0000259" key="5">
    <source>
        <dbReference type="PROSITE" id="PS50893"/>
    </source>
</evidence>
<dbReference type="AlphaFoldDB" id="A0A2K9HEV8"/>
<keyword evidence="3 6" id="KW-0067">ATP-binding</keyword>
<evidence type="ECO:0000256" key="4">
    <source>
        <dbReference type="ARBA" id="ARBA00066388"/>
    </source>
</evidence>
<dbReference type="OrthoDB" id="9802264at2"/>
<protein>
    <recommendedName>
        <fullName evidence="4">ABC-type quaternary amine transporter</fullName>
        <ecNumber evidence="4">7.6.2.9</ecNumber>
    </recommendedName>
</protein>
<dbReference type="EC" id="7.6.2.9" evidence="4"/>
<feature type="domain" description="ABC transporter" evidence="5">
    <location>
        <begin position="2"/>
        <end position="236"/>
    </location>
</feature>
<evidence type="ECO:0000256" key="2">
    <source>
        <dbReference type="ARBA" id="ARBA00022741"/>
    </source>
</evidence>
<dbReference type="GO" id="GO:0015418">
    <property type="term" value="F:ABC-type quaternary ammonium compound transporting activity"/>
    <property type="evidence" value="ECO:0007669"/>
    <property type="project" value="UniProtKB-EC"/>
</dbReference>
<dbReference type="Proteomes" id="UP000234653">
    <property type="component" value="Chromosome"/>
</dbReference>
<keyword evidence="1" id="KW-0813">Transport</keyword>
<dbReference type="FunFam" id="3.40.50.300:FF:000425">
    <property type="entry name" value="Probable ABC transporter, ATP-binding subunit"/>
    <property type="match status" value="1"/>
</dbReference>